<feature type="domain" description="DYW" evidence="7">
    <location>
        <begin position="604"/>
        <end position="696"/>
    </location>
</feature>
<dbReference type="PANTHER" id="PTHR47926">
    <property type="entry name" value="PENTATRICOPEPTIDE REPEAT-CONTAINING PROTEIN"/>
    <property type="match status" value="1"/>
</dbReference>
<name>A0AAF1B4J2_DAUCS</name>
<dbReference type="Pfam" id="PF01535">
    <property type="entry name" value="PPR"/>
    <property type="match status" value="4"/>
</dbReference>
<dbReference type="PANTHER" id="PTHR47926:SF388">
    <property type="entry name" value="DYW DOMAIN-CONTAINING PROTEIN"/>
    <property type="match status" value="1"/>
</dbReference>
<accession>A0AAF1B4J2</accession>
<reference evidence="8" key="1">
    <citation type="journal article" date="2016" name="Nat. Genet.">
        <title>A high-quality carrot genome assembly provides new insights into carotenoid accumulation and asterid genome evolution.</title>
        <authorList>
            <person name="Iorizzo M."/>
            <person name="Ellison S."/>
            <person name="Senalik D."/>
            <person name="Zeng P."/>
            <person name="Satapoomin P."/>
            <person name="Huang J."/>
            <person name="Bowman M."/>
            <person name="Iovene M."/>
            <person name="Sanseverino W."/>
            <person name="Cavagnaro P."/>
            <person name="Yildiz M."/>
            <person name="Macko-Podgorni A."/>
            <person name="Moranska E."/>
            <person name="Grzebelus E."/>
            <person name="Grzebelus D."/>
            <person name="Ashrafi H."/>
            <person name="Zheng Z."/>
            <person name="Cheng S."/>
            <person name="Spooner D."/>
            <person name="Van Deynze A."/>
            <person name="Simon P."/>
        </authorList>
    </citation>
    <scope>NUCLEOTIDE SEQUENCE</scope>
    <source>
        <tissue evidence="8">Leaf</tissue>
    </source>
</reference>
<dbReference type="FunFam" id="1.25.40.10:FF:000503">
    <property type="entry name" value="Pentatricopeptide repeat-containing protein, mitochondrial"/>
    <property type="match status" value="1"/>
</dbReference>
<dbReference type="InterPro" id="IPR011990">
    <property type="entry name" value="TPR-like_helical_dom_sf"/>
</dbReference>
<dbReference type="NCBIfam" id="TIGR00756">
    <property type="entry name" value="PPR"/>
    <property type="match status" value="1"/>
</dbReference>
<dbReference type="Gene3D" id="1.25.40.10">
    <property type="entry name" value="Tetratricopeptide repeat domain"/>
    <property type="match status" value="1"/>
</dbReference>
<dbReference type="Proteomes" id="UP000077755">
    <property type="component" value="Chromosome 6"/>
</dbReference>
<dbReference type="InterPro" id="IPR032867">
    <property type="entry name" value="DYW_dom"/>
</dbReference>
<dbReference type="GO" id="GO:0005739">
    <property type="term" value="C:mitochondrion"/>
    <property type="evidence" value="ECO:0007669"/>
    <property type="project" value="UniProtKB-SubCell"/>
</dbReference>
<keyword evidence="5" id="KW-0496">Mitochondrion</keyword>
<keyword evidence="4" id="KW-0809">Transit peptide</keyword>
<evidence type="ECO:0000256" key="1">
    <source>
        <dbReference type="ARBA" id="ARBA00004173"/>
    </source>
</evidence>
<evidence type="ECO:0000259" key="7">
    <source>
        <dbReference type="Pfam" id="PF14432"/>
    </source>
</evidence>
<evidence type="ECO:0000256" key="6">
    <source>
        <dbReference type="PROSITE-ProRule" id="PRU00708"/>
    </source>
</evidence>
<dbReference type="GO" id="GO:0003723">
    <property type="term" value="F:RNA binding"/>
    <property type="evidence" value="ECO:0007669"/>
    <property type="project" value="InterPro"/>
</dbReference>
<comment type="subcellular location">
    <subcellularLocation>
        <location evidence="1">Mitochondrion</location>
    </subcellularLocation>
</comment>
<dbReference type="Pfam" id="PF14432">
    <property type="entry name" value="DYW_deaminase"/>
    <property type="match status" value="1"/>
</dbReference>
<dbReference type="InterPro" id="IPR046960">
    <property type="entry name" value="PPR_At4g14850-like_plant"/>
</dbReference>
<evidence type="ECO:0000313" key="8">
    <source>
        <dbReference type="EMBL" id="WOH03757.1"/>
    </source>
</evidence>
<dbReference type="EMBL" id="CP093348">
    <property type="protein sequence ID" value="WOH03757.1"/>
    <property type="molecule type" value="Genomic_DNA"/>
</dbReference>
<dbReference type="PROSITE" id="PS51375">
    <property type="entry name" value="PPR"/>
    <property type="match status" value="1"/>
</dbReference>
<keyword evidence="3" id="KW-0677">Repeat</keyword>
<reference evidence="8" key="2">
    <citation type="submission" date="2022-03" db="EMBL/GenBank/DDBJ databases">
        <title>Draft title - Genomic analysis of global carrot germplasm unveils the trajectory of domestication and the origin of high carotenoid orange carrot.</title>
        <authorList>
            <person name="Iorizzo M."/>
            <person name="Ellison S."/>
            <person name="Senalik D."/>
            <person name="Macko-Podgorni A."/>
            <person name="Grzebelus D."/>
            <person name="Bostan H."/>
            <person name="Rolling W."/>
            <person name="Curaba J."/>
            <person name="Simon P."/>
        </authorList>
    </citation>
    <scope>NUCLEOTIDE SEQUENCE</scope>
    <source>
        <tissue evidence="8">Leaf</tissue>
    </source>
</reference>
<proteinExistence type="inferred from homology"/>
<evidence type="ECO:0000313" key="9">
    <source>
        <dbReference type="Proteomes" id="UP000077755"/>
    </source>
</evidence>
<dbReference type="GO" id="GO:0008270">
    <property type="term" value="F:zinc ion binding"/>
    <property type="evidence" value="ECO:0007669"/>
    <property type="project" value="InterPro"/>
</dbReference>
<evidence type="ECO:0000256" key="5">
    <source>
        <dbReference type="ARBA" id="ARBA00023128"/>
    </source>
</evidence>
<organism evidence="8 9">
    <name type="scientific">Daucus carota subsp. sativus</name>
    <name type="common">Carrot</name>
    <dbReference type="NCBI Taxonomy" id="79200"/>
    <lineage>
        <taxon>Eukaryota</taxon>
        <taxon>Viridiplantae</taxon>
        <taxon>Streptophyta</taxon>
        <taxon>Embryophyta</taxon>
        <taxon>Tracheophyta</taxon>
        <taxon>Spermatophyta</taxon>
        <taxon>Magnoliopsida</taxon>
        <taxon>eudicotyledons</taxon>
        <taxon>Gunneridae</taxon>
        <taxon>Pentapetalae</taxon>
        <taxon>asterids</taxon>
        <taxon>campanulids</taxon>
        <taxon>Apiales</taxon>
        <taxon>Apiaceae</taxon>
        <taxon>Apioideae</taxon>
        <taxon>Scandiceae</taxon>
        <taxon>Daucinae</taxon>
        <taxon>Daucus</taxon>
        <taxon>Daucus sect. Daucus</taxon>
    </lineage>
</organism>
<comment type="similarity">
    <text evidence="2">Belongs to the PPR family. PCMP-H subfamily.</text>
</comment>
<evidence type="ECO:0000256" key="2">
    <source>
        <dbReference type="ARBA" id="ARBA00006643"/>
    </source>
</evidence>
<evidence type="ECO:0000256" key="3">
    <source>
        <dbReference type="ARBA" id="ARBA00022737"/>
    </source>
</evidence>
<evidence type="ECO:0000256" key="4">
    <source>
        <dbReference type="ARBA" id="ARBA00022946"/>
    </source>
</evidence>
<dbReference type="GO" id="GO:0009451">
    <property type="term" value="P:RNA modification"/>
    <property type="evidence" value="ECO:0007669"/>
    <property type="project" value="InterPro"/>
</dbReference>
<dbReference type="AlphaFoldDB" id="A0AAF1B4J2"/>
<sequence>MAIIYLRSLSKACNYTYNSTVSIPLLKHLSTVPARFDPNYQNPSNCDGVNEQQSSGFYAESEYDAREKFKGNFVNQAVHQTAGGQYFQDRRNENLNGKIGSYGQENGGSEFRNDSGRFSREGRVNEFRGSGYYGQRSGEFSQQPSGFNGSQSSLNGVPGAGVVQQRQNQFYGVGSSEGNASYGQHAMHSQWSSANHSVGNVNNVGNTQQGTNNFNGNNCYGNVVGSHQQSQNSYPGNYAENFNGNLMRNVGGYQPTPSVEYRTNAGPLNIPNEYQNDIGGFQVAGSSTSGGGMVDASEKHTVEEIDGLCGEGKLKEAIELLIQLEQLGNAIDKDQYFRLMKVCGEAQALEEAKHVHDLFNKRNFPYEVRNFNNILEMYCICGSMDDAYDVFTKMPQRNLTSWDTMILWFAKNGRGEEAIDLFTRFKELGLQPDGEIFFSVFTACSFLGDITEGLLHFKSMSKQYGIVPLMQHYVAVVDMLGKTGYLDEALEFVENMPVEPSVDVWETLMVSCRINGDMELGDRCAELVELLDPSRLTEQAKAGLIPVKASDIAKEKEKKKLISRNILDVRSRVHEYRAGDTSHPDNDKIYALLRGLRQQMKEAGYVAETKFVLHDIDHEGKEDALLAHSERLAVAQGLISSPARQQIRIIKNLRVCGDCHNAMKIISKLVGRELIMRDAKRFHHFKDGVCSCRDYW</sequence>
<feature type="repeat" description="PPR" evidence="6">
    <location>
        <begin position="398"/>
        <end position="432"/>
    </location>
</feature>
<keyword evidence="9" id="KW-1185">Reference proteome</keyword>
<protein>
    <recommendedName>
        <fullName evidence="7">DYW domain-containing protein</fullName>
    </recommendedName>
</protein>
<gene>
    <name evidence="8" type="ORF">DCAR_0623157</name>
</gene>
<dbReference type="InterPro" id="IPR002885">
    <property type="entry name" value="PPR_rpt"/>
</dbReference>